<evidence type="ECO:0000313" key="4">
    <source>
        <dbReference type="EMBL" id="RIJ47707.1"/>
    </source>
</evidence>
<dbReference type="Gene3D" id="6.10.250.1120">
    <property type="match status" value="1"/>
</dbReference>
<dbReference type="CDD" id="cd04672">
    <property type="entry name" value="NUDIX_CDP-Chase_like"/>
    <property type="match status" value="1"/>
</dbReference>
<reference evidence="4 5" key="1">
    <citation type="submission" date="2018-08" db="EMBL/GenBank/DDBJ databases">
        <title>Pallidiluteibacterium maritimus gen. nov., sp. nov., isolated from coastal sediment.</title>
        <authorList>
            <person name="Zhou L.Y."/>
        </authorList>
    </citation>
    <scope>NUCLEOTIDE SEQUENCE [LARGE SCALE GENOMIC DNA]</scope>
    <source>
        <strain evidence="4 5">XSD2</strain>
    </source>
</reference>
<evidence type="ECO:0000256" key="2">
    <source>
        <dbReference type="ARBA" id="ARBA00022801"/>
    </source>
</evidence>
<dbReference type="Pfam" id="PF00293">
    <property type="entry name" value="NUDIX"/>
    <property type="match status" value="1"/>
</dbReference>
<dbReference type="Proteomes" id="UP000265926">
    <property type="component" value="Unassembled WGS sequence"/>
</dbReference>
<dbReference type="PANTHER" id="PTHR43046:SF16">
    <property type="entry name" value="ADP-RIBOSE PYROPHOSPHATASE YJHB-RELATED"/>
    <property type="match status" value="1"/>
</dbReference>
<dbReference type="AlphaFoldDB" id="A0A399T0D6"/>
<dbReference type="InterPro" id="IPR000086">
    <property type="entry name" value="NUDIX_hydrolase_dom"/>
</dbReference>
<dbReference type="Pfam" id="PF12535">
    <property type="entry name" value="Nudix_N"/>
    <property type="match status" value="1"/>
</dbReference>
<feature type="domain" description="Nudix hydrolase" evidence="3">
    <location>
        <begin position="70"/>
        <end position="197"/>
    </location>
</feature>
<dbReference type="PANTHER" id="PTHR43046">
    <property type="entry name" value="GDP-MANNOSE MANNOSYL HYDROLASE"/>
    <property type="match status" value="1"/>
</dbReference>
<evidence type="ECO:0000256" key="1">
    <source>
        <dbReference type="ARBA" id="ARBA00001946"/>
    </source>
</evidence>
<dbReference type="EMBL" id="QWGR01000007">
    <property type="protein sequence ID" value="RIJ47707.1"/>
    <property type="molecule type" value="Genomic_DNA"/>
</dbReference>
<dbReference type="Gene3D" id="3.90.79.10">
    <property type="entry name" value="Nucleoside Triphosphate Pyrophosphohydrolase"/>
    <property type="match status" value="1"/>
</dbReference>
<accession>A0A399T0D6</accession>
<dbReference type="RefSeq" id="WP_119438595.1">
    <property type="nucleotide sequence ID" value="NZ_QWGR01000007.1"/>
</dbReference>
<evidence type="ECO:0000259" key="3">
    <source>
        <dbReference type="PROSITE" id="PS51462"/>
    </source>
</evidence>
<name>A0A399T0D6_9BACT</name>
<dbReference type="InterPro" id="IPR059176">
    <property type="entry name" value="UDP-X_N"/>
</dbReference>
<gene>
    <name evidence="4" type="ORF">D1614_14100</name>
</gene>
<keyword evidence="5" id="KW-1185">Reference proteome</keyword>
<proteinExistence type="predicted"/>
<comment type="cofactor">
    <cofactor evidence="1">
        <name>Mg(2+)</name>
        <dbReference type="ChEBI" id="CHEBI:18420"/>
    </cofactor>
</comment>
<dbReference type="OrthoDB" id="9804442at2"/>
<evidence type="ECO:0000313" key="5">
    <source>
        <dbReference type="Proteomes" id="UP000265926"/>
    </source>
</evidence>
<dbReference type="PROSITE" id="PS51462">
    <property type="entry name" value="NUDIX"/>
    <property type="match status" value="1"/>
</dbReference>
<organism evidence="4 5">
    <name type="scientific">Maribellus luteus</name>
    <dbReference type="NCBI Taxonomy" id="2305463"/>
    <lineage>
        <taxon>Bacteria</taxon>
        <taxon>Pseudomonadati</taxon>
        <taxon>Bacteroidota</taxon>
        <taxon>Bacteroidia</taxon>
        <taxon>Marinilabiliales</taxon>
        <taxon>Prolixibacteraceae</taxon>
        <taxon>Maribellus</taxon>
    </lineage>
</organism>
<dbReference type="SUPFAM" id="SSF55811">
    <property type="entry name" value="Nudix"/>
    <property type="match status" value="1"/>
</dbReference>
<sequence length="209" mass="24054">MEKQAPQHWLTIAKKINSIAQTGLAFTKDKFDRERYTELLDLSIEILNNITDIDTGKLNFVFNRDIGYQTPKVGIRAVVFENEKILLVKEKMDGKWSLPGGYADTGMLPSEIAVNEVKEESGYDVKPLRILGLIDYNKHQERPFPFDVYQLFMECEIIGGQPQSGIETSDVGFFDITDLPELSERRVTRQQILKMHELYQNKHLAPIFD</sequence>
<comment type="caution">
    <text evidence="4">The sequence shown here is derived from an EMBL/GenBank/DDBJ whole genome shotgun (WGS) entry which is preliminary data.</text>
</comment>
<dbReference type="GO" id="GO:0016787">
    <property type="term" value="F:hydrolase activity"/>
    <property type="evidence" value="ECO:0007669"/>
    <property type="project" value="UniProtKB-KW"/>
</dbReference>
<keyword evidence="2" id="KW-0378">Hydrolase</keyword>
<protein>
    <submittedName>
        <fullName evidence="4">NUDIX domain-containing protein</fullName>
    </submittedName>
</protein>
<dbReference type="InterPro" id="IPR015797">
    <property type="entry name" value="NUDIX_hydrolase-like_dom_sf"/>
</dbReference>